<gene>
    <name evidence="2" type="ORF">AB4Y30_17240</name>
</gene>
<dbReference type="RefSeq" id="WP_368653418.1">
    <property type="nucleotide sequence ID" value="NZ_CP162599.1"/>
</dbReference>
<proteinExistence type="predicted"/>
<feature type="transmembrane region" description="Helical" evidence="1">
    <location>
        <begin position="114"/>
        <end position="135"/>
    </location>
</feature>
<dbReference type="EMBL" id="CP162599">
    <property type="protein sequence ID" value="XDK32730.1"/>
    <property type="molecule type" value="Genomic_DNA"/>
</dbReference>
<dbReference type="AlphaFoldDB" id="A0AB39HQB3"/>
<reference evidence="2" key="1">
    <citation type="submission" date="2024-07" db="EMBL/GenBank/DDBJ databases">
        <title>Halotolerant mesophilic bacterium Ornithinibacillus sp. 4-3, sp. nov., isolated from soil.</title>
        <authorList>
            <person name="Sidarenka A.V."/>
            <person name="Guliayeva D.E."/>
            <person name="Leanovich S.I."/>
            <person name="Hileuskaya K.S."/>
            <person name="Akhremchuk A.E."/>
            <person name="Sikolenko M.A."/>
            <person name="Valentovich L.N."/>
        </authorList>
    </citation>
    <scope>NUCLEOTIDE SEQUENCE</scope>
    <source>
        <strain evidence="2">4-3</strain>
    </source>
</reference>
<evidence type="ECO:0000256" key="1">
    <source>
        <dbReference type="SAM" id="Phobius"/>
    </source>
</evidence>
<keyword evidence="1" id="KW-0812">Transmembrane</keyword>
<evidence type="ECO:0000313" key="2">
    <source>
        <dbReference type="EMBL" id="XDK32730.1"/>
    </source>
</evidence>
<keyword evidence="1" id="KW-1133">Transmembrane helix</keyword>
<feature type="transmembrane region" description="Helical" evidence="1">
    <location>
        <begin position="57"/>
        <end position="75"/>
    </location>
</feature>
<protein>
    <recommendedName>
        <fullName evidence="3">DUF1440 domain-containing protein</fullName>
    </recommendedName>
</protein>
<name>A0AB39HQB3_9BACI</name>
<sequence>MKKHMMLWSIALLAGTVFGLFMKGIESFTGKEVYVLLLNIDYFPIIKNISFNEFQEFLLHLLVSLAVVYCLYYGMQRYQIRRIVWTCVWLNVLIAIFLYGTTAFSSRTPEITDAWAFMYWLLGHVIYGLLVGFGIRQYRKSSGEES</sequence>
<keyword evidence="1" id="KW-0472">Membrane</keyword>
<accession>A0AB39HQB3</accession>
<evidence type="ECO:0008006" key="3">
    <source>
        <dbReference type="Google" id="ProtNLM"/>
    </source>
</evidence>
<feature type="transmembrane region" description="Helical" evidence="1">
    <location>
        <begin position="82"/>
        <end position="102"/>
    </location>
</feature>
<organism evidence="2">
    <name type="scientific">Ornithinibacillus sp. 4-3</name>
    <dbReference type="NCBI Taxonomy" id="3231488"/>
    <lineage>
        <taxon>Bacteria</taxon>
        <taxon>Bacillati</taxon>
        <taxon>Bacillota</taxon>
        <taxon>Bacilli</taxon>
        <taxon>Bacillales</taxon>
        <taxon>Bacillaceae</taxon>
        <taxon>Ornithinibacillus</taxon>
    </lineage>
</organism>